<accession>A0ACC3BKE8</accession>
<reference evidence="1" key="1">
    <citation type="submission" date="2019-11" db="EMBL/GenBank/DDBJ databases">
        <title>Nori genome reveals adaptations in red seaweeds to the harsh intertidal environment.</title>
        <authorList>
            <person name="Wang D."/>
            <person name="Mao Y."/>
        </authorList>
    </citation>
    <scope>NUCLEOTIDE SEQUENCE</scope>
    <source>
        <tissue evidence="1">Gametophyte</tissue>
    </source>
</reference>
<comment type="caution">
    <text evidence="1">The sequence shown here is derived from an EMBL/GenBank/DDBJ whole genome shotgun (WGS) entry which is preliminary data.</text>
</comment>
<dbReference type="EMBL" id="CM020618">
    <property type="protein sequence ID" value="KAK1858419.1"/>
    <property type="molecule type" value="Genomic_DNA"/>
</dbReference>
<proteinExistence type="predicted"/>
<keyword evidence="2" id="KW-1185">Reference proteome</keyword>
<dbReference type="Proteomes" id="UP000798662">
    <property type="component" value="Chromosome 1"/>
</dbReference>
<evidence type="ECO:0000313" key="2">
    <source>
        <dbReference type="Proteomes" id="UP000798662"/>
    </source>
</evidence>
<organism evidence="1 2">
    <name type="scientific">Pyropia yezoensis</name>
    <name type="common">Susabi-nori</name>
    <name type="synonym">Porphyra yezoensis</name>
    <dbReference type="NCBI Taxonomy" id="2788"/>
    <lineage>
        <taxon>Eukaryota</taxon>
        <taxon>Rhodophyta</taxon>
        <taxon>Bangiophyceae</taxon>
        <taxon>Bangiales</taxon>
        <taxon>Bangiaceae</taxon>
        <taxon>Pyropia</taxon>
    </lineage>
</organism>
<sequence>MIMAEWQQQQPVASNAGVASERKTPIPPPMNDVAAGIDTPGGNGERGSDIVDKIVYPKVTIHTPKQVLALPSVKKGVKTLSLKDFGAVVASCRLRTYKQMTYNLVKGIFKKAQGVIIGRGTRKGDFAWSCVTPMDVLVNEWTVEGSSLTVGGGCFIPPDSGNGGQRGGVEKKRIALCIAAHLCPFWSAILRGYFAENPVSRVALAKRFRRADDAFANASGRRGRRAKLRKLSRAAKSNGEGAGAGTGTTHAPSDDDYDVYNRLDHSELPVTAAWISELSEATALYSRGDLLLLDASPTLPSSTVVSALSLPAAEFKAVLQSEAKMHALLPRELIKRALSLLASVDESSGALAPEGVLVPSSAGDASASRAAPVAAPAVSISVGDHPIMRCTSSSLTHMSSVLSLNEHVKQCKAFHAWTEALAESEANFPWELEFLVGSRLPVSAAANQVWTTCAPRRVGDPAWRFFSRNAGALGEKAGSDMYGGCTVTFSDIIVGGQRAYKTNAILDAALEEMGHHGALRLMQGYVLLTSQSAAFTTCHNKRVSDDDAFGKIKEVYDVMPPARFERFLMMLNLMGHHWISAKVQTNGIIRIFDSSAGGFREQRDFAVARVLLFAREVGRLRRLGNPWAPVIDKWEVEYVDAPVQGDGYNCGPFALAHLWCAANGLELQGMNNVVGDHLRLAILCSVLECGKLYDEARLPGMTPD</sequence>
<name>A0ACC3BKE8_PYRYE</name>
<gene>
    <name evidence="1" type="ORF">I4F81_001024</name>
</gene>
<protein>
    <submittedName>
        <fullName evidence="1">Uncharacterized protein</fullName>
    </submittedName>
</protein>
<evidence type="ECO:0000313" key="1">
    <source>
        <dbReference type="EMBL" id="KAK1858419.1"/>
    </source>
</evidence>